<comment type="pathway">
    <text evidence="16">Cell wall biogenesis; peptidoglycan biosynthesis.</text>
</comment>
<evidence type="ECO:0000256" key="4">
    <source>
        <dbReference type="ARBA" id="ARBA00022618"/>
    </source>
</evidence>
<evidence type="ECO:0000256" key="3">
    <source>
        <dbReference type="ARBA" id="ARBA00022519"/>
    </source>
</evidence>
<dbReference type="InterPro" id="IPR050515">
    <property type="entry name" value="Beta-lactam/transpept"/>
</dbReference>
<dbReference type="Pfam" id="PF00905">
    <property type="entry name" value="Transpeptidase"/>
    <property type="match status" value="1"/>
</dbReference>
<dbReference type="InterPro" id="IPR005311">
    <property type="entry name" value="PBP_dimer"/>
</dbReference>
<dbReference type="eggNOG" id="COG0768">
    <property type="taxonomic scope" value="Bacteria"/>
</dbReference>
<proteinExistence type="inferred from homology"/>
<dbReference type="GO" id="GO:0009252">
    <property type="term" value="P:peptidoglycan biosynthetic process"/>
    <property type="evidence" value="ECO:0007669"/>
    <property type="project" value="UniProtKB-UniRule"/>
</dbReference>
<feature type="compositionally biased region" description="Basic and acidic residues" evidence="17">
    <location>
        <begin position="576"/>
        <end position="585"/>
    </location>
</feature>
<dbReference type="PANTHER" id="PTHR30627">
    <property type="entry name" value="PEPTIDOGLYCAN D,D-TRANSPEPTIDASE"/>
    <property type="match status" value="1"/>
</dbReference>
<feature type="region of interest" description="Disordered" evidence="17">
    <location>
        <begin position="566"/>
        <end position="585"/>
    </location>
</feature>
<feature type="domain" description="Penicillin-binding protein dimerisation" evidence="19">
    <location>
        <begin position="68"/>
        <end position="216"/>
    </location>
</feature>
<dbReference type="EMBL" id="AFNV02000002">
    <property type="protein sequence ID" value="ERJ20593.1"/>
    <property type="molecule type" value="Genomic_DNA"/>
</dbReference>
<keyword evidence="20" id="KW-0808">Transferase</keyword>
<dbReference type="GO" id="GO:0009002">
    <property type="term" value="F:serine-type D-Ala-D-Ala carboxypeptidase activity"/>
    <property type="evidence" value="ECO:0007669"/>
    <property type="project" value="UniProtKB-UniRule"/>
</dbReference>
<keyword evidence="5 16" id="KW-0121">Carboxypeptidase</keyword>
<keyword evidence="10 16" id="KW-0573">Peptidoglycan synthesis</keyword>
<dbReference type="Gene3D" id="3.40.710.10">
    <property type="entry name" value="DD-peptidase/beta-lactamase superfamily"/>
    <property type="match status" value="1"/>
</dbReference>
<evidence type="ECO:0000256" key="5">
    <source>
        <dbReference type="ARBA" id="ARBA00022645"/>
    </source>
</evidence>
<comment type="subcellular location">
    <subcellularLocation>
        <location evidence="1">Membrane</location>
    </subcellularLocation>
</comment>
<evidence type="ECO:0000256" key="11">
    <source>
        <dbReference type="ARBA" id="ARBA00022989"/>
    </source>
</evidence>
<keyword evidence="6 16" id="KW-0645">Protease</keyword>
<dbReference type="InterPro" id="IPR012338">
    <property type="entry name" value="Beta-lactam/transpept-like"/>
</dbReference>
<evidence type="ECO:0000256" key="14">
    <source>
        <dbReference type="ARBA" id="ARBA00023306"/>
    </source>
</evidence>
<dbReference type="Gene3D" id="3.90.1310.10">
    <property type="entry name" value="Penicillin-binding protein 2a (Domain 2)"/>
    <property type="match status" value="1"/>
</dbReference>
<keyword evidence="4 16" id="KW-0132">Cell division</keyword>
<evidence type="ECO:0000256" key="10">
    <source>
        <dbReference type="ARBA" id="ARBA00022984"/>
    </source>
</evidence>
<accession>U2G385</accession>
<dbReference type="PANTHER" id="PTHR30627:SF1">
    <property type="entry name" value="PEPTIDOGLYCAN D,D-TRANSPEPTIDASE FTSI"/>
    <property type="match status" value="1"/>
</dbReference>
<comment type="catalytic activity">
    <reaction evidence="16">
        <text>Preferential cleavage: (Ac)2-L-Lys-D-Ala-|-D-Ala. Also transpeptidation of peptidyl-alanyl moieties that are N-acyl substituents of D-alanine.</text>
        <dbReference type="EC" id="3.4.16.4"/>
    </reaction>
</comment>
<keyword evidence="12 16" id="KW-0472">Membrane</keyword>
<dbReference type="AlphaFoldDB" id="U2G385"/>
<dbReference type="GO" id="GO:0008360">
    <property type="term" value="P:regulation of cell shape"/>
    <property type="evidence" value="ECO:0007669"/>
    <property type="project" value="UniProtKB-KW"/>
</dbReference>
<dbReference type="RefSeq" id="WP_006913115.1">
    <property type="nucleotide sequence ID" value="NZ_AFNV02000002.1"/>
</dbReference>
<evidence type="ECO:0000259" key="18">
    <source>
        <dbReference type="Pfam" id="PF00905"/>
    </source>
</evidence>
<comment type="similarity">
    <text evidence="16">Belongs to the transpeptidase family. FtsI subfamily.</text>
</comment>
<keyword evidence="20" id="KW-0328">Glycosyltransferase</keyword>
<dbReference type="GO" id="GO:0008658">
    <property type="term" value="F:penicillin binding"/>
    <property type="evidence" value="ECO:0007669"/>
    <property type="project" value="InterPro"/>
</dbReference>
<feature type="active site" description="Acyl-ester intermediate" evidence="16">
    <location>
        <position position="304"/>
    </location>
</feature>
<dbReference type="Gene3D" id="3.30.450.330">
    <property type="match status" value="1"/>
</dbReference>
<dbReference type="GO" id="GO:0006508">
    <property type="term" value="P:proteolysis"/>
    <property type="evidence" value="ECO:0007669"/>
    <property type="project" value="UniProtKB-KW"/>
</dbReference>
<evidence type="ECO:0000256" key="7">
    <source>
        <dbReference type="ARBA" id="ARBA00022692"/>
    </source>
</evidence>
<dbReference type="SUPFAM" id="SSF56601">
    <property type="entry name" value="beta-lactamase/transpeptidase-like"/>
    <property type="match status" value="1"/>
</dbReference>
<evidence type="ECO:0000256" key="15">
    <source>
        <dbReference type="ARBA" id="ARBA00023316"/>
    </source>
</evidence>
<evidence type="ECO:0000256" key="8">
    <source>
        <dbReference type="ARBA" id="ARBA00022801"/>
    </source>
</evidence>
<gene>
    <name evidence="16 20" type="primary">ftsI</name>
    <name evidence="20" type="ORF">SSPSH_000317</name>
</gene>
<keyword evidence="8 16" id="KW-0378">Hydrolase</keyword>
<comment type="function">
    <text evidence="16">Catalyzes cross-linking of the peptidoglycan cell wall at the division septum.</text>
</comment>
<keyword evidence="9 16" id="KW-0133">Cell shape</keyword>
<feature type="domain" description="Penicillin-binding protein transpeptidase" evidence="18">
    <location>
        <begin position="257"/>
        <end position="555"/>
    </location>
</feature>
<evidence type="ECO:0000256" key="1">
    <source>
        <dbReference type="ARBA" id="ARBA00004370"/>
    </source>
</evidence>
<dbReference type="InterPro" id="IPR001460">
    <property type="entry name" value="PCN-bd_Tpept"/>
</dbReference>
<keyword evidence="11 16" id="KW-1133">Transmembrane helix</keyword>
<reference evidence="20 21" key="1">
    <citation type="journal article" date="2011" name="J. Bacteriol.">
        <title>Genome sequence of Salinisphaera shabanensis, a gammaproteobacterium from the harsh, variable environment of the brine-seawater interface of the Shaban Deep in the Red Sea.</title>
        <authorList>
            <person name="Antunes A."/>
            <person name="Alam I."/>
            <person name="Bajic V.B."/>
            <person name="Stingl U."/>
        </authorList>
    </citation>
    <scope>NUCLEOTIDE SEQUENCE [LARGE SCALE GENOMIC DNA]</scope>
    <source>
        <strain evidence="20 21">E1L3A</strain>
    </source>
</reference>
<organism evidence="20 21">
    <name type="scientific">Salinisphaera shabanensis E1L3A</name>
    <dbReference type="NCBI Taxonomy" id="1033802"/>
    <lineage>
        <taxon>Bacteria</taxon>
        <taxon>Pseudomonadati</taxon>
        <taxon>Pseudomonadota</taxon>
        <taxon>Gammaproteobacteria</taxon>
        <taxon>Salinisphaerales</taxon>
        <taxon>Salinisphaeraceae</taxon>
        <taxon>Salinisphaera</taxon>
    </lineage>
</organism>
<evidence type="ECO:0000256" key="2">
    <source>
        <dbReference type="ARBA" id="ARBA00022475"/>
    </source>
</evidence>
<dbReference type="InterPro" id="IPR036138">
    <property type="entry name" value="PBP_dimer_sf"/>
</dbReference>
<evidence type="ECO:0000256" key="13">
    <source>
        <dbReference type="ARBA" id="ARBA00023210"/>
    </source>
</evidence>
<dbReference type="GO" id="GO:0008955">
    <property type="term" value="F:peptidoglycan glycosyltransferase activity"/>
    <property type="evidence" value="ECO:0007669"/>
    <property type="project" value="InterPro"/>
</dbReference>
<protein>
    <recommendedName>
        <fullName evidence="16">Peptidoglycan D,D-transpeptidase FtsI</fullName>
        <ecNumber evidence="16">3.4.16.4</ecNumber>
    </recommendedName>
    <alternativeName>
        <fullName evidence="16">Penicillin-binding protein 3</fullName>
        <shortName evidence="16">PBP-3</shortName>
    </alternativeName>
</protein>
<evidence type="ECO:0000313" key="20">
    <source>
        <dbReference type="EMBL" id="ERJ20593.1"/>
    </source>
</evidence>
<keyword evidence="13 16" id="KW-0717">Septation</keyword>
<dbReference type="STRING" id="1033802.SSPSH_000317"/>
<dbReference type="GO" id="GO:0071555">
    <property type="term" value="P:cell wall organization"/>
    <property type="evidence" value="ECO:0007669"/>
    <property type="project" value="UniProtKB-KW"/>
</dbReference>
<reference evidence="20 21" key="2">
    <citation type="journal article" date="2013" name="PLoS ONE">
        <title>INDIGO - INtegrated Data Warehouse of MIcrobial GenOmes with Examples from the Red Sea Extremophiles.</title>
        <authorList>
            <person name="Alam I."/>
            <person name="Antunes A."/>
            <person name="Kamau A.A."/>
            <person name="Ba Alawi W."/>
            <person name="Kalkatawi M."/>
            <person name="Stingl U."/>
            <person name="Bajic V.B."/>
        </authorList>
    </citation>
    <scope>NUCLEOTIDE SEQUENCE [LARGE SCALE GENOMIC DNA]</scope>
    <source>
        <strain evidence="20 21">E1L3A</strain>
    </source>
</reference>
<name>U2G385_9GAMM</name>
<dbReference type="GO" id="GO:0005886">
    <property type="term" value="C:plasma membrane"/>
    <property type="evidence" value="ECO:0007669"/>
    <property type="project" value="UniProtKB-UniRule"/>
</dbReference>
<evidence type="ECO:0000256" key="16">
    <source>
        <dbReference type="HAMAP-Rule" id="MF_02080"/>
    </source>
</evidence>
<keyword evidence="7 16" id="KW-0812">Transmembrane</keyword>
<dbReference type="UniPathway" id="UPA00219"/>
<evidence type="ECO:0000256" key="9">
    <source>
        <dbReference type="ARBA" id="ARBA00022960"/>
    </source>
</evidence>
<keyword evidence="15 16" id="KW-0961">Cell wall biogenesis/degradation</keyword>
<evidence type="ECO:0000256" key="12">
    <source>
        <dbReference type="ARBA" id="ARBA00023136"/>
    </source>
</evidence>
<dbReference type="EC" id="3.4.16.4" evidence="16"/>
<dbReference type="SUPFAM" id="SSF56519">
    <property type="entry name" value="Penicillin binding protein dimerisation domain"/>
    <property type="match status" value="1"/>
</dbReference>
<keyword evidence="2 16" id="KW-1003">Cell membrane</keyword>
<evidence type="ECO:0000256" key="17">
    <source>
        <dbReference type="SAM" id="MobiDB-lite"/>
    </source>
</evidence>
<comment type="caution">
    <text evidence="20">The sequence shown here is derived from an EMBL/GenBank/DDBJ whole genome shotgun (WGS) entry which is preliminary data.</text>
</comment>
<evidence type="ECO:0000313" key="21">
    <source>
        <dbReference type="Proteomes" id="UP000006242"/>
    </source>
</evidence>
<dbReference type="HAMAP" id="MF_02080">
    <property type="entry name" value="FtsI_transpept"/>
    <property type="match status" value="1"/>
</dbReference>
<dbReference type="Proteomes" id="UP000006242">
    <property type="component" value="Unassembled WGS sequence"/>
</dbReference>
<dbReference type="InterPro" id="IPR037532">
    <property type="entry name" value="FtsI_transpept"/>
</dbReference>
<dbReference type="GO" id="GO:0043093">
    <property type="term" value="P:FtsZ-dependent cytokinesis"/>
    <property type="evidence" value="ECO:0007669"/>
    <property type="project" value="UniProtKB-UniRule"/>
</dbReference>
<dbReference type="GO" id="GO:0000917">
    <property type="term" value="P:division septum assembly"/>
    <property type="evidence" value="ECO:0007669"/>
    <property type="project" value="UniProtKB-KW"/>
</dbReference>
<evidence type="ECO:0000256" key="6">
    <source>
        <dbReference type="ARBA" id="ARBA00022670"/>
    </source>
</evidence>
<keyword evidence="14 16" id="KW-0131">Cell cycle</keyword>
<dbReference type="Pfam" id="PF03717">
    <property type="entry name" value="PBP_dimer"/>
    <property type="match status" value="1"/>
</dbReference>
<keyword evidence="3 16" id="KW-0997">Cell inner membrane</keyword>
<keyword evidence="21" id="KW-1185">Reference proteome</keyword>
<evidence type="ECO:0000259" key="19">
    <source>
        <dbReference type="Pfam" id="PF03717"/>
    </source>
</evidence>
<sequence>MSRRDYRNSERNKRDKMPAPPRWRGWFVLTLFAVFAVVLAGRAFDLQVLDQAFLAKEGDKRHLRTVSVPAGRGVIKDRNGEPLALSAPTESVWAVPGAVLEAPEKIAPLARRLNMPVSELRSRLESYKSRQFLYLRRQLAPTDARAVMAVDAPGVFLQREYKRYYPAGEAAAQIVGMTNIDGRGQEGLELNRDGYLHGEPGSRRVVKDRVGRVVEDLAEFQPPQAGHELRLTIDSRMQYLAYRHIKAAVVKNNAKGGMVVMMDPTTGELRAVASYPSFNPNDRDSIDPSGVRARAATDVMEPGSTVKPLLLAKALDSGLFDTDDVIHTKGWFMVGRLTVKDFRNYGDVDFAKILQKSSNVGAAHVGLKMGAEGVWRAYNDFGFGDITGSGFPGERFGVLKDFYDWNNVETATASYGYGLAVTAFQLIRAYGAIADDGMLRSLRLIEGDGADMHVPPRRVLKPETARTMRHLLEGVVTPAGTATRATIPGYRVAGKTGTARKAGTGGYNADRHQALFVGMAPAEKPALVTLVMLDEPKKDAYYGGAVAAPVFSAVMRDALRLLRVPPDNPSVLTASADKRSKGAGT</sequence>